<proteinExistence type="predicted"/>
<comment type="pathway">
    <text evidence="1">Amino-acid biosynthesis; L-tryptophan biosynthesis; L-tryptophan from chorismate: step 5/5.</text>
</comment>
<protein>
    <recommendedName>
        <fullName evidence="3">tryptophan synthase</fullName>
        <ecNumber evidence="3">4.2.1.20</ecNumber>
    </recommendedName>
</protein>
<organism evidence="9 10">
    <name type="scientific">Aspergillus wentii DTO 134E9</name>
    <dbReference type="NCBI Taxonomy" id="1073089"/>
    <lineage>
        <taxon>Eukaryota</taxon>
        <taxon>Fungi</taxon>
        <taxon>Dikarya</taxon>
        <taxon>Ascomycota</taxon>
        <taxon>Pezizomycotina</taxon>
        <taxon>Eurotiomycetes</taxon>
        <taxon>Eurotiomycetidae</taxon>
        <taxon>Eurotiales</taxon>
        <taxon>Aspergillaceae</taxon>
        <taxon>Aspergillus</taxon>
        <taxon>Aspergillus subgen. Cremei</taxon>
    </lineage>
</organism>
<dbReference type="GO" id="GO:0004834">
    <property type="term" value="F:tryptophan synthase activity"/>
    <property type="evidence" value="ECO:0007669"/>
    <property type="project" value="UniProtKB-EC"/>
</dbReference>
<dbReference type="VEuPathDB" id="FungiDB:ASPWEDRAFT_50901"/>
<dbReference type="Pfam" id="PF00290">
    <property type="entry name" value="Trp_syntA"/>
    <property type="match status" value="1"/>
</dbReference>
<accession>A0A1L9RSM3</accession>
<dbReference type="CDD" id="cd04724">
    <property type="entry name" value="Tryptophan_synthase_alpha"/>
    <property type="match status" value="1"/>
</dbReference>
<dbReference type="InterPro" id="IPR002028">
    <property type="entry name" value="Trp_synthase_suA"/>
</dbReference>
<dbReference type="EC" id="4.2.1.20" evidence="3"/>
<dbReference type="Proteomes" id="UP000184383">
    <property type="component" value="Unassembled WGS sequence"/>
</dbReference>
<dbReference type="PANTHER" id="PTHR43406">
    <property type="entry name" value="TRYPTOPHAN SYNTHASE, ALPHA CHAIN"/>
    <property type="match status" value="1"/>
</dbReference>
<evidence type="ECO:0000313" key="10">
    <source>
        <dbReference type="Proteomes" id="UP000184383"/>
    </source>
</evidence>
<comment type="catalytic activity">
    <reaction evidence="8">
        <text>(1S,2R)-1-C-(indol-3-yl)glycerol 3-phosphate + L-serine = D-glyceraldehyde 3-phosphate + L-tryptophan + H2O</text>
        <dbReference type="Rhea" id="RHEA:10532"/>
        <dbReference type="ChEBI" id="CHEBI:15377"/>
        <dbReference type="ChEBI" id="CHEBI:33384"/>
        <dbReference type="ChEBI" id="CHEBI:57912"/>
        <dbReference type="ChEBI" id="CHEBI:58866"/>
        <dbReference type="ChEBI" id="CHEBI:59776"/>
        <dbReference type="EC" id="4.2.1.20"/>
    </reaction>
</comment>
<dbReference type="Gene3D" id="3.20.20.70">
    <property type="entry name" value="Aldolase class I"/>
    <property type="match status" value="1"/>
</dbReference>
<dbReference type="SUPFAM" id="SSF51366">
    <property type="entry name" value="Ribulose-phoshate binding barrel"/>
    <property type="match status" value="1"/>
</dbReference>
<evidence type="ECO:0000256" key="7">
    <source>
        <dbReference type="ARBA" id="ARBA00023239"/>
    </source>
</evidence>
<keyword evidence="10" id="KW-1185">Reference proteome</keyword>
<dbReference type="InterPro" id="IPR011060">
    <property type="entry name" value="RibuloseP-bd_barrel"/>
</dbReference>
<evidence type="ECO:0000256" key="8">
    <source>
        <dbReference type="ARBA" id="ARBA00049047"/>
    </source>
</evidence>
<keyword evidence="6" id="KW-0057">Aromatic amino acid biosynthesis</keyword>
<dbReference type="AlphaFoldDB" id="A0A1L9RSM3"/>
<dbReference type="STRING" id="1073089.A0A1L9RSM3"/>
<evidence type="ECO:0000256" key="6">
    <source>
        <dbReference type="ARBA" id="ARBA00023141"/>
    </source>
</evidence>
<dbReference type="InterPro" id="IPR013785">
    <property type="entry name" value="Aldolase_TIM"/>
</dbReference>
<dbReference type="EMBL" id="KV878211">
    <property type="protein sequence ID" value="OJJ37894.1"/>
    <property type="molecule type" value="Genomic_DNA"/>
</dbReference>
<evidence type="ECO:0000313" key="9">
    <source>
        <dbReference type="EMBL" id="OJJ37894.1"/>
    </source>
</evidence>
<dbReference type="UniPathway" id="UPA00035">
    <property type="reaction ID" value="UER00044"/>
</dbReference>
<comment type="subunit">
    <text evidence="2">Tetramer of two alpha and two beta chains.</text>
</comment>
<dbReference type="PANTHER" id="PTHR43406:SF1">
    <property type="entry name" value="TRYPTOPHAN SYNTHASE ALPHA CHAIN, CHLOROPLASTIC"/>
    <property type="match status" value="1"/>
</dbReference>
<dbReference type="GeneID" id="63753361"/>
<keyword evidence="7" id="KW-0456">Lyase</keyword>
<gene>
    <name evidence="9" type="ORF">ASPWEDRAFT_50901</name>
</gene>
<name>A0A1L9RSM3_ASPWE</name>
<sequence length="163" mass="17474">MEQIKQSFAKAKQQNHTALGAYVTAGYPTGPIGMIELCMLLTDPIADGPIIQEANTIALAHGVTVSGVLDMVPILLMRYYNSVLCYGEVKLLEDCKQAGINGFILVDLPVEEAIPFRKLCASNGLPFIPLIAPSTSISRIKSLCSLADSFIHAVSRMGVTGCF</sequence>
<dbReference type="RefSeq" id="XP_040691570.1">
    <property type="nucleotide sequence ID" value="XM_040837513.1"/>
</dbReference>
<evidence type="ECO:0000256" key="5">
    <source>
        <dbReference type="ARBA" id="ARBA00022822"/>
    </source>
</evidence>
<evidence type="ECO:0000256" key="1">
    <source>
        <dbReference type="ARBA" id="ARBA00004733"/>
    </source>
</evidence>
<evidence type="ECO:0000256" key="4">
    <source>
        <dbReference type="ARBA" id="ARBA00022605"/>
    </source>
</evidence>
<dbReference type="OrthoDB" id="10050244at2759"/>
<reference evidence="10" key="1">
    <citation type="journal article" date="2017" name="Genome Biol.">
        <title>Comparative genomics reveals high biological diversity and specific adaptations in the industrially and medically important fungal genus Aspergillus.</title>
        <authorList>
            <person name="de Vries R.P."/>
            <person name="Riley R."/>
            <person name="Wiebenga A."/>
            <person name="Aguilar-Osorio G."/>
            <person name="Amillis S."/>
            <person name="Uchima C.A."/>
            <person name="Anderluh G."/>
            <person name="Asadollahi M."/>
            <person name="Askin M."/>
            <person name="Barry K."/>
            <person name="Battaglia E."/>
            <person name="Bayram O."/>
            <person name="Benocci T."/>
            <person name="Braus-Stromeyer S.A."/>
            <person name="Caldana C."/>
            <person name="Canovas D."/>
            <person name="Cerqueira G.C."/>
            <person name="Chen F."/>
            <person name="Chen W."/>
            <person name="Choi C."/>
            <person name="Clum A."/>
            <person name="Dos Santos R.A."/>
            <person name="Damasio A.R."/>
            <person name="Diallinas G."/>
            <person name="Emri T."/>
            <person name="Fekete E."/>
            <person name="Flipphi M."/>
            <person name="Freyberg S."/>
            <person name="Gallo A."/>
            <person name="Gournas C."/>
            <person name="Habgood R."/>
            <person name="Hainaut M."/>
            <person name="Harispe M.L."/>
            <person name="Henrissat B."/>
            <person name="Hilden K.S."/>
            <person name="Hope R."/>
            <person name="Hossain A."/>
            <person name="Karabika E."/>
            <person name="Karaffa L."/>
            <person name="Karanyi Z."/>
            <person name="Krasevec N."/>
            <person name="Kuo A."/>
            <person name="Kusch H."/>
            <person name="LaButti K."/>
            <person name="Lagendijk E.L."/>
            <person name="Lapidus A."/>
            <person name="Levasseur A."/>
            <person name="Lindquist E."/>
            <person name="Lipzen A."/>
            <person name="Logrieco A.F."/>
            <person name="MacCabe A."/>
            <person name="Maekelae M.R."/>
            <person name="Malavazi I."/>
            <person name="Melin P."/>
            <person name="Meyer V."/>
            <person name="Mielnichuk N."/>
            <person name="Miskei M."/>
            <person name="Molnar A.P."/>
            <person name="Mule G."/>
            <person name="Ngan C.Y."/>
            <person name="Orejas M."/>
            <person name="Orosz E."/>
            <person name="Ouedraogo J.P."/>
            <person name="Overkamp K.M."/>
            <person name="Park H.-S."/>
            <person name="Perrone G."/>
            <person name="Piumi F."/>
            <person name="Punt P.J."/>
            <person name="Ram A.F."/>
            <person name="Ramon A."/>
            <person name="Rauscher S."/>
            <person name="Record E."/>
            <person name="Riano-Pachon D.M."/>
            <person name="Robert V."/>
            <person name="Roehrig J."/>
            <person name="Ruller R."/>
            <person name="Salamov A."/>
            <person name="Salih N.S."/>
            <person name="Samson R.A."/>
            <person name="Sandor E."/>
            <person name="Sanguinetti M."/>
            <person name="Schuetze T."/>
            <person name="Sepcic K."/>
            <person name="Shelest E."/>
            <person name="Sherlock G."/>
            <person name="Sophianopoulou V."/>
            <person name="Squina F.M."/>
            <person name="Sun H."/>
            <person name="Susca A."/>
            <person name="Todd R.B."/>
            <person name="Tsang A."/>
            <person name="Unkles S.E."/>
            <person name="van de Wiele N."/>
            <person name="van Rossen-Uffink D."/>
            <person name="Oliveira J.V."/>
            <person name="Vesth T.C."/>
            <person name="Visser J."/>
            <person name="Yu J.-H."/>
            <person name="Zhou M."/>
            <person name="Andersen M.R."/>
            <person name="Archer D.B."/>
            <person name="Baker S.E."/>
            <person name="Benoit I."/>
            <person name="Brakhage A.A."/>
            <person name="Braus G.H."/>
            <person name="Fischer R."/>
            <person name="Frisvad J.C."/>
            <person name="Goldman G.H."/>
            <person name="Houbraken J."/>
            <person name="Oakley B."/>
            <person name="Pocsi I."/>
            <person name="Scazzocchio C."/>
            <person name="Seiboth B."/>
            <person name="vanKuyk P.A."/>
            <person name="Wortman J."/>
            <person name="Dyer P.S."/>
            <person name="Grigoriev I.V."/>
        </authorList>
    </citation>
    <scope>NUCLEOTIDE SEQUENCE [LARGE SCALE GENOMIC DNA]</scope>
    <source>
        <strain evidence="10">DTO 134E9</strain>
    </source>
</reference>
<evidence type="ECO:0000256" key="2">
    <source>
        <dbReference type="ARBA" id="ARBA00011270"/>
    </source>
</evidence>
<evidence type="ECO:0000256" key="3">
    <source>
        <dbReference type="ARBA" id="ARBA00012043"/>
    </source>
</evidence>
<dbReference type="GO" id="GO:0005829">
    <property type="term" value="C:cytosol"/>
    <property type="evidence" value="ECO:0007669"/>
    <property type="project" value="TreeGrafter"/>
</dbReference>
<keyword evidence="4" id="KW-0028">Amino-acid biosynthesis</keyword>
<keyword evidence="5" id="KW-0822">Tryptophan biosynthesis</keyword>